<feature type="signal peptide" evidence="3">
    <location>
        <begin position="1"/>
        <end position="21"/>
    </location>
</feature>
<comment type="caution">
    <text evidence="5">The sequence shown here is derived from an EMBL/GenBank/DDBJ whole genome shotgun (WGS) entry which is preliminary data.</text>
</comment>
<dbReference type="OrthoDB" id="113033at2"/>
<dbReference type="InterPro" id="IPR012338">
    <property type="entry name" value="Beta-lactam/transpept-like"/>
</dbReference>
<sequence>MTLSSVIIRGLALAMSVQAVAIQTNALQTSALQAQAQPAPSQSTASQSAPSAPMESDRGTALERPEGLDPLAYEDTTRLEGYLDGLVAAAMREHGIVGASVSVVRGDDMLLLKGYGLADRETAVPVDPARHLFRIGSISKTFTFTALMQLVEDGLVDLDADVNTYLTAFKIPDAFGAPVRIRDLFTHRPGFEEVYKDLFVETADAFYPLEDWLAATVPARVFPAGQVTSYSNWGAALAGYIVQTVSGTRYETYLRDRVLAPLGMGTTTAGQPLGDGHPQTMPPHLVNDLATVYSWRDGYYRKHPFEYIVGAPAGSLSSTARDMARYMRAHLSGGTLDGVRILDRATAERMRVRPYPGRPSADYALGFRTATIAGYPTLEHGGATLTSYAAMIMVPDLGLGVFMAVNGAASALAPQKTASLLIAEMIAHMTGGASIQKPAALAMTAADAVPFSGTYMTTRRSYTGLAKLFAMPTGAATVASSPGGGLLVAGADGVTDYVRTGPTAFRARDGHSVISFELDDTGRAIRYYGDYGHVAMDRMPSDANPQTFYLAIALAGLFAMTQLIAAWKRRADGTPASPWAARLSWGSVLTAGVVLTVLLLLMVATTEATALGRAVIFSWPTQGIVLLLYAALLLVACTAALVAGLIPAITMARLTIWRQVHYVLFVTALVYLLIQFNNWNMIGFRF</sequence>
<protein>
    <submittedName>
        <fullName evidence="5">CubicO group peptidase (Beta-lactamase class C family)</fullName>
    </submittedName>
</protein>
<feature type="chain" id="PRO_5018107142" evidence="3">
    <location>
        <begin position="22"/>
        <end position="686"/>
    </location>
</feature>
<name>A0A3M0BTG2_9PROT</name>
<keyword evidence="3" id="KW-0732">Signal</keyword>
<evidence type="ECO:0000256" key="2">
    <source>
        <dbReference type="SAM" id="Phobius"/>
    </source>
</evidence>
<dbReference type="PANTHER" id="PTHR46825">
    <property type="entry name" value="D-ALANYL-D-ALANINE-CARBOXYPEPTIDASE/ENDOPEPTIDASE AMPH"/>
    <property type="match status" value="1"/>
</dbReference>
<evidence type="ECO:0000256" key="1">
    <source>
        <dbReference type="SAM" id="MobiDB-lite"/>
    </source>
</evidence>
<proteinExistence type="predicted"/>
<dbReference type="InParanoid" id="A0A3M0BTG2"/>
<accession>A0A3M0BTG2</accession>
<feature type="domain" description="Beta-lactamase-related" evidence="4">
    <location>
        <begin position="83"/>
        <end position="410"/>
    </location>
</feature>
<keyword evidence="2" id="KW-0472">Membrane</keyword>
<feature type="transmembrane region" description="Helical" evidence="2">
    <location>
        <begin position="660"/>
        <end position="679"/>
    </location>
</feature>
<evidence type="ECO:0000313" key="6">
    <source>
        <dbReference type="Proteomes" id="UP000271227"/>
    </source>
</evidence>
<feature type="transmembrane region" description="Helical" evidence="2">
    <location>
        <begin position="548"/>
        <end position="567"/>
    </location>
</feature>
<feature type="transmembrane region" description="Helical" evidence="2">
    <location>
        <begin position="579"/>
        <end position="604"/>
    </location>
</feature>
<dbReference type="Gene3D" id="3.40.710.10">
    <property type="entry name" value="DD-peptidase/beta-lactamase superfamily"/>
    <property type="match status" value="1"/>
</dbReference>
<gene>
    <name evidence="5" type="ORF">BXY39_3796</name>
</gene>
<dbReference type="AlphaFoldDB" id="A0A3M0BTG2"/>
<feature type="compositionally biased region" description="Basic and acidic residues" evidence="1">
    <location>
        <begin position="55"/>
        <end position="67"/>
    </location>
</feature>
<dbReference type="InterPro" id="IPR050491">
    <property type="entry name" value="AmpC-like"/>
</dbReference>
<dbReference type="EMBL" id="REFR01000017">
    <property type="protein sequence ID" value="RMB00608.1"/>
    <property type="molecule type" value="Genomic_DNA"/>
</dbReference>
<dbReference type="InterPro" id="IPR001466">
    <property type="entry name" value="Beta-lactam-related"/>
</dbReference>
<organism evidence="5 6">
    <name type="scientific">Eilatimonas milleporae</name>
    <dbReference type="NCBI Taxonomy" id="911205"/>
    <lineage>
        <taxon>Bacteria</taxon>
        <taxon>Pseudomonadati</taxon>
        <taxon>Pseudomonadota</taxon>
        <taxon>Alphaproteobacteria</taxon>
        <taxon>Kordiimonadales</taxon>
        <taxon>Kordiimonadaceae</taxon>
        <taxon>Eilatimonas</taxon>
    </lineage>
</organism>
<feature type="compositionally biased region" description="Low complexity" evidence="1">
    <location>
        <begin position="33"/>
        <end position="53"/>
    </location>
</feature>
<dbReference type="SUPFAM" id="SSF56601">
    <property type="entry name" value="beta-lactamase/transpeptidase-like"/>
    <property type="match status" value="1"/>
</dbReference>
<dbReference type="Proteomes" id="UP000271227">
    <property type="component" value="Unassembled WGS sequence"/>
</dbReference>
<keyword evidence="2" id="KW-1133">Transmembrane helix</keyword>
<evidence type="ECO:0000259" key="4">
    <source>
        <dbReference type="Pfam" id="PF00144"/>
    </source>
</evidence>
<keyword evidence="6" id="KW-1185">Reference proteome</keyword>
<dbReference type="Pfam" id="PF00144">
    <property type="entry name" value="Beta-lactamase"/>
    <property type="match status" value="1"/>
</dbReference>
<evidence type="ECO:0000256" key="3">
    <source>
        <dbReference type="SAM" id="SignalP"/>
    </source>
</evidence>
<keyword evidence="2" id="KW-0812">Transmembrane</keyword>
<feature type="region of interest" description="Disordered" evidence="1">
    <location>
        <begin position="33"/>
        <end position="67"/>
    </location>
</feature>
<evidence type="ECO:0000313" key="5">
    <source>
        <dbReference type="EMBL" id="RMB00608.1"/>
    </source>
</evidence>
<feature type="transmembrane region" description="Helical" evidence="2">
    <location>
        <begin position="624"/>
        <end position="648"/>
    </location>
</feature>
<dbReference type="PANTHER" id="PTHR46825:SF9">
    <property type="entry name" value="BETA-LACTAMASE-RELATED DOMAIN-CONTAINING PROTEIN"/>
    <property type="match status" value="1"/>
</dbReference>
<reference evidence="5 6" key="1">
    <citation type="submission" date="2018-10" db="EMBL/GenBank/DDBJ databases">
        <title>Genomic Encyclopedia of Archaeal and Bacterial Type Strains, Phase II (KMG-II): from individual species to whole genera.</title>
        <authorList>
            <person name="Goeker M."/>
        </authorList>
    </citation>
    <scope>NUCLEOTIDE SEQUENCE [LARGE SCALE GENOMIC DNA]</scope>
    <source>
        <strain evidence="5 6">DSM 25217</strain>
    </source>
</reference>
<dbReference type="RefSeq" id="WP_121940428.1">
    <property type="nucleotide sequence ID" value="NZ_REFR01000017.1"/>
</dbReference>